<dbReference type="OrthoDB" id="1902988at2759"/>
<comment type="caution">
    <text evidence="1">The sequence shown here is derived from an EMBL/GenBank/DDBJ whole genome shotgun (WGS) entry which is preliminary data.</text>
</comment>
<sequence>MELALASATDIVLRTKELLINGTAFDPFVLDCLEDCLGLYLGTVMMLVDSVGVFLSEHYPNAKMLLSAAMSGDK</sequence>
<dbReference type="EMBL" id="RXIC02000022">
    <property type="protein sequence ID" value="KAB1215544.1"/>
    <property type="molecule type" value="Genomic_DNA"/>
</dbReference>
<dbReference type="AlphaFoldDB" id="A0A6A1VRI2"/>
<accession>A0A6A1VRI2</accession>
<name>A0A6A1VRI2_9ROSI</name>
<dbReference type="SUPFAM" id="SSF101148">
    <property type="entry name" value="Plant invertase/pectin methylesterase inhibitor"/>
    <property type="match status" value="1"/>
</dbReference>
<proteinExistence type="predicted"/>
<protein>
    <submittedName>
        <fullName evidence="1">Uncharacterized protein</fullName>
    </submittedName>
</protein>
<evidence type="ECO:0000313" key="2">
    <source>
        <dbReference type="Proteomes" id="UP000516437"/>
    </source>
</evidence>
<keyword evidence="2" id="KW-1185">Reference proteome</keyword>
<gene>
    <name evidence="1" type="ORF">CJ030_MR4G022229</name>
</gene>
<dbReference type="Gene3D" id="1.20.140.40">
    <property type="entry name" value="Invertase/pectin methylesterase inhibitor family protein"/>
    <property type="match status" value="1"/>
</dbReference>
<organism evidence="1 2">
    <name type="scientific">Morella rubra</name>
    <name type="common">Chinese bayberry</name>
    <dbReference type="NCBI Taxonomy" id="262757"/>
    <lineage>
        <taxon>Eukaryota</taxon>
        <taxon>Viridiplantae</taxon>
        <taxon>Streptophyta</taxon>
        <taxon>Embryophyta</taxon>
        <taxon>Tracheophyta</taxon>
        <taxon>Spermatophyta</taxon>
        <taxon>Magnoliopsida</taxon>
        <taxon>eudicotyledons</taxon>
        <taxon>Gunneridae</taxon>
        <taxon>Pentapetalae</taxon>
        <taxon>rosids</taxon>
        <taxon>fabids</taxon>
        <taxon>Fagales</taxon>
        <taxon>Myricaceae</taxon>
        <taxon>Morella</taxon>
    </lineage>
</organism>
<dbReference type="Proteomes" id="UP000516437">
    <property type="component" value="Chromosome 4"/>
</dbReference>
<evidence type="ECO:0000313" key="1">
    <source>
        <dbReference type="EMBL" id="KAB1215544.1"/>
    </source>
</evidence>
<reference evidence="1 2" key="1">
    <citation type="journal article" date="2019" name="Plant Biotechnol. J.">
        <title>The red bayberry genome and genetic basis of sex determination.</title>
        <authorList>
            <person name="Jia H.M."/>
            <person name="Jia H.J."/>
            <person name="Cai Q.L."/>
            <person name="Wang Y."/>
            <person name="Zhao H.B."/>
            <person name="Yang W.F."/>
            <person name="Wang G.Y."/>
            <person name="Li Y.H."/>
            <person name="Zhan D.L."/>
            <person name="Shen Y.T."/>
            <person name="Niu Q.F."/>
            <person name="Chang L."/>
            <person name="Qiu J."/>
            <person name="Zhao L."/>
            <person name="Xie H.B."/>
            <person name="Fu W.Y."/>
            <person name="Jin J."/>
            <person name="Li X.W."/>
            <person name="Jiao Y."/>
            <person name="Zhou C.C."/>
            <person name="Tu T."/>
            <person name="Chai C.Y."/>
            <person name="Gao J.L."/>
            <person name="Fan L.J."/>
            <person name="van de Weg E."/>
            <person name="Wang J.Y."/>
            <person name="Gao Z.S."/>
        </authorList>
    </citation>
    <scope>NUCLEOTIDE SEQUENCE [LARGE SCALE GENOMIC DNA]</scope>
    <source>
        <tissue evidence="1">Leaves</tissue>
    </source>
</reference>
<dbReference type="InterPro" id="IPR035513">
    <property type="entry name" value="Invertase/methylesterase_inhib"/>
</dbReference>